<dbReference type="SUPFAM" id="SSF49303">
    <property type="entry name" value="beta-Galactosidase/glucuronidase domain"/>
    <property type="match status" value="1"/>
</dbReference>
<dbReference type="Pfam" id="PF00395">
    <property type="entry name" value="SLH"/>
    <property type="match status" value="3"/>
</dbReference>
<dbReference type="EMBL" id="JBHUHO010000003">
    <property type="protein sequence ID" value="MFD2114348.1"/>
    <property type="molecule type" value="Genomic_DNA"/>
</dbReference>
<dbReference type="PROSITE" id="PS51272">
    <property type="entry name" value="SLH"/>
    <property type="match status" value="3"/>
</dbReference>
<name>A0ABW4YFA1_9BACL</name>
<dbReference type="PANTHER" id="PTHR42732:SF1">
    <property type="entry name" value="BETA-MANNOSIDASE"/>
    <property type="match status" value="1"/>
</dbReference>
<dbReference type="SUPFAM" id="SSF51445">
    <property type="entry name" value="(Trans)glycosidases"/>
    <property type="match status" value="1"/>
</dbReference>
<dbReference type="Pfam" id="PF02836">
    <property type="entry name" value="Glyco_hydro_2_C"/>
    <property type="match status" value="1"/>
</dbReference>
<keyword evidence="7" id="KW-1185">Reference proteome</keyword>
<dbReference type="SUPFAM" id="SSF49785">
    <property type="entry name" value="Galactose-binding domain-like"/>
    <property type="match status" value="1"/>
</dbReference>
<feature type="domain" description="SLH" evidence="5">
    <location>
        <begin position="1546"/>
        <end position="1609"/>
    </location>
</feature>
<organism evidence="6 7">
    <name type="scientific">Paenibacillus yanchengensis</name>
    <dbReference type="NCBI Taxonomy" id="2035833"/>
    <lineage>
        <taxon>Bacteria</taxon>
        <taxon>Bacillati</taxon>
        <taxon>Bacillota</taxon>
        <taxon>Bacilli</taxon>
        <taxon>Bacillales</taxon>
        <taxon>Paenibacillaceae</taxon>
        <taxon>Paenibacillus</taxon>
    </lineage>
</organism>
<dbReference type="Gene3D" id="2.60.120.260">
    <property type="entry name" value="Galactose-binding domain-like"/>
    <property type="match status" value="2"/>
</dbReference>
<keyword evidence="2" id="KW-0378">Hydrolase</keyword>
<evidence type="ECO:0000313" key="7">
    <source>
        <dbReference type="Proteomes" id="UP001597362"/>
    </source>
</evidence>
<dbReference type="PANTHER" id="PTHR42732">
    <property type="entry name" value="BETA-GALACTOSIDASE"/>
    <property type="match status" value="1"/>
</dbReference>
<dbReference type="Proteomes" id="UP001597362">
    <property type="component" value="Unassembled WGS sequence"/>
</dbReference>
<reference evidence="7" key="1">
    <citation type="journal article" date="2019" name="Int. J. Syst. Evol. Microbiol.">
        <title>The Global Catalogue of Microorganisms (GCM) 10K type strain sequencing project: providing services to taxonomists for standard genome sequencing and annotation.</title>
        <authorList>
            <consortium name="The Broad Institute Genomics Platform"/>
            <consortium name="The Broad Institute Genome Sequencing Center for Infectious Disease"/>
            <person name="Wu L."/>
            <person name="Ma J."/>
        </authorList>
    </citation>
    <scope>NUCLEOTIDE SEQUENCE [LARGE SCALE GENOMIC DNA]</scope>
    <source>
        <strain evidence="7">GH52</strain>
    </source>
</reference>
<dbReference type="InterPro" id="IPR006102">
    <property type="entry name" value="Ig-like_GH2"/>
</dbReference>
<feature type="region of interest" description="Disordered" evidence="4">
    <location>
        <begin position="1296"/>
        <end position="1343"/>
    </location>
</feature>
<dbReference type="Gene3D" id="2.60.40.1080">
    <property type="match status" value="1"/>
</dbReference>
<dbReference type="InterPro" id="IPR013783">
    <property type="entry name" value="Ig-like_fold"/>
</dbReference>
<dbReference type="InterPro" id="IPR008979">
    <property type="entry name" value="Galactose-bd-like_sf"/>
</dbReference>
<comment type="caution">
    <text evidence="6">The sequence shown here is derived from an EMBL/GenBank/DDBJ whole genome shotgun (WGS) entry which is preliminary data.</text>
</comment>
<dbReference type="SUPFAM" id="SSF49373">
    <property type="entry name" value="Invasin/intimin cell-adhesion fragments"/>
    <property type="match status" value="1"/>
</dbReference>
<dbReference type="InterPro" id="IPR017853">
    <property type="entry name" value="GH"/>
</dbReference>
<feature type="compositionally biased region" description="Pro residues" evidence="4">
    <location>
        <begin position="1300"/>
        <end position="1334"/>
    </location>
</feature>
<dbReference type="Gene3D" id="2.60.40.10">
    <property type="entry name" value="Immunoglobulins"/>
    <property type="match status" value="1"/>
</dbReference>
<dbReference type="InterPro" id="IPR049487">
    <property type="entry name" value="BgaA-like_CBM"/>
</dbReference>
<comment type="similarity">
    <text evidence="1">Belongs to the glycosyl hydrolase 2 family.</text>
</comment>
<dbReference type="InterPro" id="IPR001119">
    <property type="entry name" value="SLH_dom"/>
</dbReference>
<evidence type="ECO:0000313" key="6">
    <source>
        <dbReference type="EMBL" id="MFD2114348.1"/>
    </source>
</evidence>
<dbReference type="InterPro" id="IPR051913">
    <property type="entry name" value="GH2_Domain-Containing"/>
</dbReference>
<evidence type="ECO:0000256" key="1">
    <source>
        <dbReference type="ARBA" id="ARBA00007401"/>
    </source>
</evidence>
<sequence length="1728" mass="190258">MNLFDTYIAAKGFVESVKIGGEVGQFKQEDVDDFKNILNELYERMLITTTNSKSYELSNEIAKARTAFATKANAYSLAELRGFIDKALVLLGTLDNEQDKLLLQNTMTQASEVAENMESTAMQINQAAVDLKGIMDPLLSVTKSVYDLSGVWNFNFGGYSEDLSSDDTVVLPGTLDENKKGTLNSFKDPRRLSRYYVYTGPATYEKEVFVPHSWDEKQISLYMERSRETRVWVNAEEVIAPDTSNLMATAQVYDLTSAIKFGEKNVISIVVDNSYPTTPRDSITTSSMATEETQTNWNGILGKFELNISNKVNIDDLRIYPNSDLKSVTVEVDVKNTSDKAYTGTVTVGVDEFAPATAEVEIGTDEVKTITVPHYSMDGSKLWSEFEQNLYTMTATLDNGNELSDTFGMRHFSIDSQTKQLTNNGNKVFLRNESNTAVFPLTAYAPMDEAGWEKLFSTYQSFGLNSVRFHSWTPPKAAFDVADRLGMFLQPELSSWNPNNMMASQQERDYYSKEAKAIMKEYANHPSFVMLAFGNELHFTNGGYEFADKLIGELKDIDNTRLYSFASNGTYGWTAPTLNSDFFTGQVYFNEPLRGIFAGMSGFINQSRPATTVNYNKGVKSVTDLGKAVFSFEVGQFQVFPDVLKELDGYTGVLEPRNLHLVVDKLEETNTTDEETEKFINASGMLSRLAYRMEIEAALRTENLSGISLLGIQDFSGQSTALVGMMNALGDAKPYDFAKPEQFSKFFSPEVILLETEKFVWKNDENFKGKILMANYGAADMTGTVSYKLVDKNNQVVVQGDMDSTTFTQGKLISAGEISIDLTSIKEASQLKLDISLGNVINSYDIWVYPANNRPDDGEVYVTEFLDKEALIVLEDGGSVLISPNANNAALPNSITGTFTTAFWSSQFVSESQPGSMGLLMNPEHPVFNDFPTEYHTNFQWWPMAKLGRPMVLENLKNEDGDNIQPLVQVIDSFSTIRTMGLLYEAKVGNGKLMVSSMGLEQLQKQYPEAEALKKSILNYMNSDEFNPEFIVDVDKIQSSILGKEESRVNIAKKSNGGEIFLGANTVTFQKGYDRYPQDRILELNDGTIDTNTPSRSWTDYNDEQVYPNDAIVGVSFSKERMIESVEFPFFEDGGTKAPEVITLQYWNGSDFVDIEDQSKKTGFAKGNNEITFSPVKTTKIQAVMKHIPGMGVALSEFIVYEHVISATSLSILTEGNKTEIQTNETLQLNIAYEPEDANDTSVRWSVRDEAGINSDIAKVSSDGILKPSAEGIVIVKATLKSNSNITAEKKIIIKKPGVTPEPTPKPEPTPTVKPSPKPTPTPSPKPTATPSPKPSEKSVSTTVMATTDSGTGTAIAVIEESALNTLTDKVKEAEASGGSAVVEIKVESQTGITTVVLEIPREAFNKLAKETDAAMKIDGALGTVTFSAEAVEKISSTASDGNITVSIKRVAKASLTTENQEVVGDRPVYEISVMAGNSPISNLGDGYAEISIPYTPQLGEKENAIIVNYINHAGKLKTIRVKYVAATGMVNFKTNQLTQFVVGYNEVSFKDVTANAWYNEAVSFMAAREIVNGVGGNRFAPASNITRADFLIMVMNAYGIELDATVTDNFTDAGNKYYTPYLATAKHLGIVTGVSENKYAPEATISRQDMFVILNRVLSNLGERPTGTDGKTIGNFNDGADIASYAYNTMKLFVETGIISGDGKKLNPKRNATRAEAAQILYNLLSK</sequence>
<feature type="domain" description="SLH" evidence="5">
    <location>
        <begin position="1610"/>
        <end position="1669"/>
    </location>
</feature>
<dbReference type="InterPro" id="IPR006103">
    <property type="entry name" value="Glyco_hydro_2_cat"/>
</dbReference>
<dbReference type="InterPro" id="IPR008964">
    <property type="entry name" value="Invasin/intimin_cell_adhesion"/>
</dbReference>
<evidence type="ECO:0000256" key="3">
    <source>
        <dbReference type="ARBA" id="ARBA00023295"/>
    </source>
</evidence>
<dbReference type="Gene3D" id="3.20.20.80">
    <property type="entry name" value="Glycosidases"/>
    <property type="match status" value="1"/>
</dbReference>
<dbReference type="RefSeq" id="WP_377769319.1">
    <property type="nucleotide sequence ID" value="NZ_JBHUHO010000003.1"/>
</dbReference>
<protein>
    <submittedName>
        <fullName evidence="6">S-layer homology domain-containing protein</fullName>
    </submittedName>
</protein>
<keyword evidence="3" id="KW-0326">Glycosidase</keyword>
<dbReference type="Pfam" id="PF21606">
    <property type="entry name" value="BgaA-like_CBM"/>
    <property type="match status" value="1"/>
</dbReference>
<evidence type="ECO:0000256" key="4">
    <source>
        <dbReference type="SAM" id="MobiDB-lite"/>
    </source>
</evidence>
<proteinExistence type="inferred from homology"/>
<dbReference type="Pfam" id="PF00703">
    <property type="entry name" value="Glyco_hydro_2"/>
    <property type="match status" value="1"/>
</dbReference>
<dbReference type="InterPro" id="IPR036156">
    <property type="entry name" value="Beta-gal/glucu_dom_sf"/>
</dbReference>
<accession>A0ABW4YFA1</accession>
<evidence type="ECO:0000259" key="5">
    <source>
        <dbReference type="PROSITE" id="PS51272"/>
    </source>
</evidence>
<gene>
    <name evidence="6" type="ORF">ACFSJH_01095</name>
</gene>
<evidence type="ECO:0000256" key="2">
    <source>
        <dbReference type="ARBA" id="ARBA00022801"/>
    </source>
</evidence>
<feature type="domain" description="SLH" evidence="5">
    <location>
        <begin position="1674"/>
        <end position="1728"/>
    </location>
</feature>